<keyword evidence="1" id="KW-0472">Membrane</keyword>
<dbReference type="HOGENOM" id="CLU_1028970_0_0_2"/>
<reference evidence="2 3" key="2">
    <citation type="journal article" date="2016" name="ISME J.">
        <title>Physiological and genomic characterization of two novel marine thaumarchaeal strains indicates niche differentiation.</title>
        <authorList>
            <person name="Bayer B."/>
            <person name="Vojvoda J."/>
            <person name="Offre P."/>
            <person name="Alves R.J."/>
            <person name="Elisabeth N.H."/>
            <person name="Garcia J.A."/>
            <person name="Volland J.M."/>
            <person name="Srivastava A."/>
            <person name="Schleper C."/>
            <person name="Herndl G.J."/>
        </authorList>
    </citation>
    <scope>NUCLEOTIDE SEQUENCE [LARGE SCALE GENOMIC DNA]</scope>
    <source>
        <strain evidence="2 3">D3C</strain>
    </source>
</reference>
<evidence type="ECO:0000256" key="1">
    <source>
        <dbReference type="SAM" id="Phobius"/>
    </source>
</evidence>
<dbReference type="OrthoDB" id="12184at2157"/>
<dbReference type="EMBL" id="CP010868">
    <property type="protein sequence ID" value="AJM91256.1"/>
    <property type="molecule type" value="Genomic_DNA"/>
</dbReference>
<evidence type="ECO:0008006" key="4">
    <source>
        <dbReference type="Google" id="ProtNLM"/>
    </source>
</evidence>
<name>A0A0C5BSH2_9ARCH</name>
<keyword evidence="1" id="KW-0812">Transmembrane</keyword>
<dbReference type="PATRIC" id="fig|1582439.9.peg.32"/>
<keyword evidence="3" id="KW-1185">Reference proteome</keyword>
<sequence length="270" mass="30586">MKLFLLIFFLLSFSIFITNAYSISIIDNSDSHSFKMTDLIQIKGQVNEKLYENKIAVEIFSPSGYSSLSRMVEVHPDGHFELLFYANYTHGRFSPDGSGIYDILGTVLTKDGPITLPITSIKLDLEPTIKQNSTNTNSEGGGCLIASATYDTEMAPQIQFLREIRDNKIMNTESGAFFIEKFNKFYYSFSPSVADYQRENPIFKEMIKIGIAPMISSLHVMSFANSNEEVMIYGIIVILINIGTYFIFPTLLIFKLKPLVTKLSKNYINF</sequence>
<proteinExistence type="predicted"/>
<dbReference type="NCBIfam" id="NF041770">
    <property type="entry name" value="CFI_box_CTERM"/>
    <property type="match status" value="1"/>
</dbReference>
<gene>
    <name evidence="2" type="ORF">NPIRD3C_0032</name>
</gene>
<dbReference type="GeneID" id="41599206"/>
<dbReference type="KEGG" id="nid:NPIRD3C_0032"/>
<protein>
    <recommendedName>
        <fullName evidence="4">Peptidylprolyl isomerase</fullName>
    </recommendedName>
</protein>
<dbReference type="InterPro" id="IPR049886">
    <property type="entry name" value="CFI_box_CTERM_dom"/>
</dbReference>
<dbReference type="Proteomes" id="UP000032027">
    <property type="component" value="Chromosome"/>
</dbReference>
<keyword evidence="1" id="KW-1133">Transmembrane helix</keyword>
<organism evidence="2 3">
    <name type="scientific">Nitrosopumilus piranensis</name>
    <dbReference type="NCBI Taxonomy" id="1582439"/>
    <lineage>
        <taxon>Archaea</taxon>
        <taxon>Nitrososphaerota</taxon>
        <taxon>Nitrososphaeria</taxon>
        <taxon>Nitrosopumilales</taxon>
        <taxon>Nitrosopumilaceae</taxon>
        <taxon>Nitrosopumilus</taxon>
    </lineage>
</organism>
<evidence type="ECO:0000313" key="2">
    <source>
        <dbReference type="EMBL" id="AJM91256.1"/>
    </source>
</evidence>
<reference evidence="3" key="1">
    <citation type="submission" date="2015-02" db="EMBL/GenBank/DDBJ databases">
        <title>Characterization of two novel Thaumarchaeota isolated from the Northern Adriatic Sea.</title>
        <authorList>
            <person name="Bayer B."/>
            <person name="Vojvoda J."/>
            <person name="Offre P."/>
            <person name="Srivastava A."/>
            <person name="Elisabeth N."/>
            <person name="Garcia J.A.L."/>
            <person name="Schleper C."/>
            <person name="Herndl G.J."/>
        </authorList>
    </citation>
    <scope>NUCLEOTIDE SEQUENCE [LARGE SCALE GENOMIC DNA]</scope>
    <source>
        <strain evidence="3">D3C</strain>
    </source>
</reference>
<feature type="transmembrane region" description="Helical" evidence="1">
    <location>
        <begin position="230"/>
        <end position="254"/>
    </location>
</feature>
<dbReference type="AlphaFoldDB" id="A0A0C5BSH2"/>
<evidence type="ECO:0000313" key="3">
    <source>
        <dbReference type="Proteomes" id="UP000032027"/>
    </source>
</evidence>
<reference evidence="2 3" key="3">
    <citation type="journal article" date="2019" name="Int. J. Syst. Evol. Microbiol.">
        <title>Nitrosopumilus adriaticus sp. nov. and Nitrosopumilus piranensis sp. nov., two ammonia-oxidizing archaea from the Adriatic Sea and members of the class Nitrososphaeria.</title>
        <authorList>
            <person name="Bayer B."/>
            <person name="Vojvoda J."/>
            <person name="Reinthaler T."/>
            <person name="Reyes C."/>
            <person name="Pinto M."/>
            <person name="Herndl G.J."/>
        </authorList>
    </citation>
    <scope>NUCLEOTIDE SEQUENCE [LARGE SCALE GENOMIC DNA]</scope>
    <source>
        <strain evidence="2 3">D3C</strain>
    </source>
</reference>
<dbReference type="RefSeq" id="WP_148702286.1">
    <property type="nucleotide sequence ID" value="NZ_CP010868.1"/>
</dbReference>
<accession>A0A0C5BSH2</accession>